<dbReference type="InterPro" id="IPR016035">
    <property type="entry name" value="Acyl_Trfase/lysoPLipase"/>
</dbReference>
<accession>A0A1Y5F6H2</accession>
<evidence type="ECO:0000259" key="2">
    <source>
        <dbReference type="Pfam" id="PF01734"/>
    </source>
</evidence>
<dbReference type="Proteomes" id="UP000196531">
    <property type="component" value="Unassembled WGS sequence"/>
</dbReference>
<evidence type="ECO:0000313" key="4">
    <source>
        <dbReference type="Proteomes" id="UP000196531"/>
    </source>
</evidence>
<protein>
    <recommendedName>
        <fullName evidence="2">PNPLA domain-containing protein</fullName>
    </recommendedName>
</protein>
<reference evidence="4" key="1">
    <citation type="journal article" date="2017" name="Proc. Natl. Acad. Sci. U.S.A.">
        <title>Simulation of Deepwater Horizon oil plume reveals substrate specialization within a complex community of hydrocarbon-degraders.</title>
        <authorList>
            <person name="Hu P."/>
            <person name="Dubinsky E.A."/>
            <person name="Probst A.J."/>
            <person name="Wang J."/>
            <person name="Sieber C.M.K."/>
            <person name="Tom L.M."/>
            <person name="Gardinali P."/>
            <person name="Banfield J.F."/>
            <person name="Atlas R.M."/>
            <person name="Andersen G.L."/>
        </authorList>
    </citation>
    <scope>NUCLEOTIDE SEQUENCE [LARGE SCALE GENOMIC DNA]</scope>
</reference>
<keyword evidence="1" id="KW-0443">Lipid metabolism</keyword>
<dbReference type="Gene3D" id="3.40.1090.10">
    <property type="entry name" value="Cytosolic phospholipase A2 catalytic domain"/>
    <property type="match status" value="1"/>
</dbReference>
<proteinExistence type="predicted"/>
<name>A0A1Y5F6H2_9BACT</name>
<dbReference type="InterPro" id="IPR002641">
    <property type="entry name" value="PNPLA_dom"/>
</dbReference>
<comment type="caution">
    <text evidence="3">The sequence shown here is derived from an EMBL/GenBank/DDBJ whole genome shotgun (WGS) entry which is preliminary data.</text>
</comment>
<feature type="domain" description="PNPLA" evidence="2">
    <location>
        <begin position="84"/>
        <end position="140"/>
    </location>
</feature>
<evidence type="ECO:0000256" key="1">
    <source>
        <dbReference type="ARBA" id="ARBA00023098"/>
    </source>
</evidence>
<dbReference type="SUPFAM" id="SSF52151">
    <property type="entry name" value="FabD/lysophospholipase-like"/>
    <property type="match status" value="1"/>
</dbReference>
<sequence length="317" mass="36191">MKLVGLLTLLILISCSVSEKEKDFSVYSGVNFDNSDSKKIPLIEAGDSRSGYGPPVKEMSQFETLASKKVVAFFFYPASFSSLSYLKVVDNLRKYKIHPSVYSGAGFGAVIAALLAKGLTPDHIEWKFFSLIDKLKGKKYLSIDWKEEFHLFLKKEFQSLRIEGVKHALVLPVYDKKMGKIRYLSRGNLYNTLVLNFEMNISGNKLFYSPLVVGNLQIDKLMNKGVDKIAVINSLGSKINFYETNHYLIGLYSKLIGFSLRESIKKNENKLWINLSLKNREIDRANNIQNLFQSTINLNKEKIDELKQFIKKESKIK</sequence>
<gene>
    <name evidence="3" type="ORF">A9Q84_20260</name>
</gene>
<dbReference type="Pfam" id="PF01734">
    <property type="entry name" value="Patatin"/>
    <property type="match status" value="1"/>
</dbReference>
<evidence type="ECO:0000313" key="3">
    <source>
        <dbReference type="EMBL" id="OUR92850.1"/>
    </source>
</evidence>
<dbReference type="AlphaFoldDB" id="A0A1Y5F6H2"/>
<dbReference type="GO" id="GO:0006629">
    <property type="term" value="P:lipid metabolic process"/>
    <property type="evidence" value="ECO:0007669"/>
    <property type="project" value="UniProtKB-KW"/>
</dbReference>
<dbReference type="PROSITE" id="PS51257">
    <property type="entry name" value="PROKAR_LIPOPROTEIN"/>
    <property type="match status" value="1"/>
</dbReference>
<dbReference type="EMBL" id="MAAO01000016">
    <property type="protein sequence ID" value="OUR92850.1"/>
    <property type="molecule type" value="Genomic_DNA"/>
</dbReference>
<organism evidence="3 4">
    <name type="scientific">Halobacteriovorax marinus</name>
    <dbReference type="NCBI Taxonomy" id="97084"/>
    <lineage>
        <taxon>Bacteria</taxon>
        <taxon>Pseudomonadati</taxon>
        <taxon>Bdellovibrionota</taxon>
        <taxon>Bacteriovoracia</taxon>
        <taxon>Bacteriovoracales</taxon>
        <taxon>Halobacteriovoraceae</taxon>
        <taxon>Halobacteriovorax</taxon>
    </lineage>
</organism>